<protein>
    <submittedName>
        <fullName evidence="1">Uncharacterized protein</fullName>
    </submittedName>
</protein>
<proteinExistence type="predicted"/>
<dbReference type="RefSeq" id="WP_307509921.1">
    <property type="nucleotide sequence ID" value="NZ_BAAACE010000030.1"/>
</dbReference>
<sequence length="171" mass="19557">MNYTLNEKLTGDIDVKMEISSVNFMKGEKEETKKGPWTFEFKSNAKIVEDNKEVKLNQSFKLENGQTVKLEKYTSNDLAKEIEFSKDINGNDYDIILKGKDDLGNNVEFRLVDNYEDKGTLKIEPYGDNGDLNENAKELKLTAYTSKISDGSTNDDYKKVSDEFIVKLPKQ</sequence>
<dbReference type="EMBL" id="JAUSWG010000017">
    <property type="protein sequence ID" value="MDQ0558019.1"/>
    <property type="molecule type" value="Genomic_DNA"/>
</dbReference>
<gene>
    <name evidence="1" type="ORF">QOZ92_003154</name>
</gene>
<name>A0ABU0N524_9FIRM</name>
<evidence type="ECO:0000313" key="1">
    <source>
        <dbReference type="EMBL" id="MDQ0558019.1"/>
    </source>
</evidence>
<accession>A0ABU0N524</accession>
<comment type="caution">
    <text evidence="1">The sequence shown here is derived from an EMBL/GenBank/DDBJ whole genome shotgun (WGS) entry which is preliminary data.</text>
</comment>
<dbReference type="Proteomes" id="UP001232584">
    <property type="component" value="Unassembled WGS sequence"/>
</dbReference>
<organism evidence="1 2">
    <name type="scientific">Paraclostridium ghonii</name>
    <dbReference type="NCBI Taxonomy" id="29358"/>
    <lineage>
        <taxon>Bacteria</taxon>
        <taxon>Bacillati</taxon>
        <taxon>Bacillota</taxon>
        <taxon>Clostridia</taxon>
        <taxon>Peptostreptococcales</taxon>
        <taxon>Peptostreptococcaceae</taxon>
        <taxon>Paraclostridium</taxon>
    </lineage>
</organism>
<keyword evidence="2" id="KW-1185">Reference proteome</keyword>
<evidence type="ECO:0000313" key="2">
    <source>
        <dbReference type="Proteomes" id="UP001232584"/>
    </source>
</evidence>
<reference evidence="1 2" key="1">
    <citation type="submission" date="2023-07" db="EMBL/GenBank/DDBJ databases">
        <title>Genomic Encyclopedia of Type Strains, Phase IV (KMG-IV): sequencing the most valuable type-strain genomes for metagenomic binning, comparative biology and taxonomic classification.</title>
        <authorList>
            <person name="Goeker M."/>
        </authorList>
    </citation>
    <scope>NUCLEOTIDE SEQUENCE [LARGE SCALE GENOMIC DNA]</scope>
    <source>
        <strain evidence="1 2">DSM 15049</strain>
    </source>
</reference>